<sequence>MAAHPPDEAEGETVNRKWTRGITMLAIAVLLPVATPQTGTADGTSGRIEANILPAGTRIPSLQEMQSGDVREAFRKLAARTSLGSSQVAQETVGPARSYAPVAAMPSHTPQTHRATVQGSGKTGPEKITYPQPSRTMTESECRKGLGEKLPFFFKSRFAACAGAVFTQTWTKKGKPAGESQFVALVVGTIAKDSRKIDYRYHFTNMEETGDTKTSGLKITIDPKHPATWPSKVKIKHGGKIPDSPTFDELKKLKTFTHTTTVDAGQGKKPDDRVFAVYEPVIKLTPPPGYKLSGNTEGKLFMLPPRWDAASYLPNEEGQKGKPHTKGAASFSFLGFLKYSSKPGAKEKAVADHIKKAFNKPKDTKPVNTDKDIPGAVPRESISRLFHDKKRRNQNRSAAVRTCVKYWGKNYTAGKKECDEFPFASTYQGAAQKKSEPKAPADNFSALPIPKTENGAGGTMLALFYDQERLLDGLHSDPKEVDDGFIVVIS</sequence>
<protein>
    <recommendedName>
        <fullName evidence="2">Deoxyribonuclease NucA/NucB domain-containing protein</fullName>
    </recommendedName>
</protein>
<comment type="caution">
    <text evidence="3">The sequence shown here is derived from an EMBL/GenBank/DDBJ whole genome shotgun (WGS) entry which is preliminary data.</text>
</comment>
<feature type="region of interest" description="Disordered" evidence="1">
    <location>
        <begin position="432"/>
        <end position="451"/>
    </location>
</feature>
<evidence type="ECO:0000259" key="2">
    <source>
        <dbReference type="Pfam" id="PF14040"/>
    </source>
</evidence>
<evidence type="ECO:0000313" key="4">
    <source>
        <dbReference type="Proteomes" id="UP001596160"/>
    </source>
</evidence>
<keyword evidence="4" id="KW-1185">Reference proteome</keyword>
<name>A0ABW0AQL3_9ACTN</name>
<proteinExistence type="predicted"/>
<evidence type="ECO:0000313" key="3">
    <source>
        <dbReference type="EMBL" id="MFC5154034.1"/>
    </source>
</evidence>
<dbReference type="Proteomes" id="UP001596160">
    <property type="component" value="Unassembled WGS sequence"/>
</dbReference>
<gene>
    <name evidence="3" type="ORF">ACFPRH_20070</name>
</gene>
<dbReference type="Pfam" id="PF14040">
    <property type="entry name" value="DNase_NucA_NucB"/>
    <property type="match status" value="1"/>
</dbReference>
<feature type="domain" description="Deoxyribonuclease NucA/NucB" evidence="2">
    <location>
        <begin position="390"/>
        <end position="473"/>
    </location>
</feature>
<dbReference type="EMBL" id="JBHSKP010000013">
    <property type="protein sequence ID" value="MFC5154034.1"/>
    <property type="molecule type" value="Genomic_DNA"/>
</dbReference>
<organism evidence="3 4">
    <name type="scientific">Streptomyces amakusaensis</name>
    <dbReference type="NCBI Taxonomy" id="67271"/>
    <lineage>
        <taxon>Bacteria</taxon>
        <taxon>Bacillati</taxon>
        <taxon>Actinomycetota</taxon>
        <taxon>Actinomycetes</taxon>
        <taxon>Kitasatosporales</taxon>
        <taxon>Streptomycetaceae</taxon>
        <taxon>Streptomyces</taxon>
    </lineage>
</organism>
<feature type="region of interest" description="Disordered" evidence="1">
    <location>
        <begin position="105"/>
        <end position="138"/>
    </location>
</feature>
<dbReference type="RefSeq" id="WP_344480430.1">
    <property type="nucleotide sequence ID" value="NZ_BAAASB010000014.1"/>
</dbReference>
<dbReference type="InterPro" id="IPR029476">
    <property type="entry name" value="DNase_NucA_NucB"/>
</dbReference>
<feature type="compositionally biased region" description="Polar residues" evidence="1">
    <location>
        <begin position="108"/>
        <end position="120"/>
    </location>
</feature>
<reference evidence="4" key="1">
    <citation type="journal article" date="2019" name="Int. J. Syst. Evol. Microbiol.">
        <title>The Global Catalogue of Microorganisms (GCM) 10K type strain sequencing project: providing services to taxonomists for standard genome sequencing and annotation.</title>
        <authorList>
            <consortium name="The Broad Institute Genomics Platform"/>
            <consortium name="The Broad Institute Genome Sequencing Center for Infectious Disease"/>
            <person name="Wu L."/>
            <person name="Ma J."/>
        </authorList>
    </citation>
    <scope>NUCLEOTIDE SEQUENCE [LARGE SCALE GENOMIC DNA]</scope>
    <source>
        <strain evidence="4">PCU 266</strain>
    </source>
</reference>
<evidence type="ECO:0000256" key="1">
    <source>
        <dbReference type="SAM" id="MobiDB-lite"/>
    </source>
</evidence>
<accession>A0ABW0AQL3</accession>